<evidence type="ECO:0000256" key="8">
    <source>
        <dbReference type="ARBA" id="ARBA00023136"/>
    </source>
</evidence>
<dbReference type="EMBL" id="RJSE01000007">
    <property type="protein sequence ID" value="RNL62048.1"/>
    <property type="molecule type" value="Genomic_DNA"/>
</dbReference>
<evidence type="ECO:0000256" key="4">
    <source>
        <dbReference type="ARBA" id="ARBA00022519"/>
    </source>
</evidence>
<evidence type="ECO:0000256" key="3">
    <source>
        <dbReference type="ARBA" id="ARBA00022475"/>
    </source>
</evidence>
<feature type="transmembrane region" description="Helical" evidence="11">
    <location>
        <begin position="290"/>
        <end position="310"/>
    </location>
</feature>
<dbReference type="PANTHER" id="PTHR32196">
    <property type="entry name" value="ABC TRANSPORTER PERMEASE PROTEIN YPHD-RELATED-RELATED"/>
    <property type="match status" value="1"/>
</dbReference>
<feature type="transmembrane region" description="Helical" evidence="11">
    <location>
        <begin position="215"/>
        <end position="237"/>
    </location>
</feature>
<name>A0A3N0CF42_9ACTN</name>
<feature type="transmembrane region" description="Helical" evidence="11">
    <location>
        <begin position="373"/>
        <end position="392"/>
    </location>
</feature>
<gene>
    <name evidence="12" type="ORF">EFK50_09480</name>
</gene>
<dbReference type="GO" id="GO:0005886">
    <property type="term" value="C:plasma membrane"/>
    <property type="evidence" value="ECO:0007669"/>
    <property type="project" value="UniProtKB-SubCell"/>
</dbReference>
<keyword evidence="7 11" id="KW-1133">Transmembrane helix</keyword>
<dbReference type="GO" id="GO:0022857">
    <property type="term" value="F:transmembrane transporter activity"/>
    <property type="evidence" value="ECO:0007669"/>
    <property type="project" value="InterPro"/>
</dbReference>
<keyword evidence="8 11" id="KW-0472">Membrane</keyword>
<evidence type="ECO:0000256" key="5">
    <source>
        <dbReference type="ARBA" id="ARBA00022597"/>
    </source>
</evidence>
<keyword evidence="2" id="KW-0813">Transport</keyword>
<evidence type="ECO:0000256" key="1">
    <source>
        <dbReference type="ARBA" id="ARBA00004651"/>
    </source>
</evidence>
<evidence type="ECO:0000256" key="7">
    <source>
        <dbReference type="ARBA" id="ARBA00022989"/>
    </source>
</evidence>
<feature type="transmembrane region" description="Helical" evidence="11">
    <location>
        <begin position="141"/>
        <end position="159"/>
    </location>
</feature>
<keyword evidence="3" id="KW-1003">Cell membrane</keyword>
<evidence type="ECO:0000256" key="2">
    <source>
        <dbReference type="ARBA" id="ARBA00022448"/>
    </source>
</evidence>
<dbReference type="InterPro" id="IPR001851">
    <property type="entry name" value="ABC_transp_permease"/>
</dbReference>
<dbReference type="Proteomes" id="UP000267128">
    <property type="component" value="Unassembled WGS sequence"/>
</dbReference>
<evidence type="ECO:0000313" key="13">
    <source>
        <dbReference type="Proteomes" id="UP000267128"/>
    </source>
</evidence>
<keyword evidence="13" id="KW-1185">Reference proteome</keyword>
<keyword evidence="5" id="KW-0762">Sugar transport</keyword>
<proteinExistence type="predicted"/>
<dbReference type="Pfam" id="PF02653">
    <property type="entry name" value="BPD_transp_2"/>
    <property type="match status" value="1"/>
</dbReference>
<dbReference type="AlphaFoldDB" id="A0A3N0CF42"/>
<dbReference type="RefSeq" id="WP_123227343.1">
    <property type="nucleotide sequence ID" value="NZ_RJSE01000007.1"/>
</dbReference>
<accession>A0A3N0CF42</accession>
<keyword evidence="6 11" id="KW-0812">Transmembrane</keyword>
<feature type="transmembrane region" description="Helical" evidence="11">
    <location>
        <begin position="179"/>
        <end position="203"/>
    </location>
</feature>
<sequence length="402" mass="41336">MSTHKAPAPTTAGEQSTPLLSRLVEGLSGRYRSIPVLFVLGLIWLYFYSRNSAYLTSTNITNLSLQIVTTAILALGIVFVLLVGEIDLSSALLSGVCATVTAQLAIKSDWPLWMAILGGVATGLVFVLAEVLAIIFGVPSLIVTLGGMVILQGLLLVVLPPEFVINIGGTDFAKISSTYIPSGWAFVIAGVGWLLFCAARFRAHRERGAAADSSALVSVGVPAVLCGVVVFGAVAVLGEGRGLPLPVLILVAMLLIASYATSRTRYGTHLYAVGGNREAAQRAGIPVSRMVIYSFLVLGACAAVAGIIEASRLLAVSNSSGGGPLMLNAIAAAVVGGASLFGGRGTVWAALLGALVIGSINNGVQLLGLSTEVQSFATGGVLILAVAIDVVITRGSLLPNRR</sequence>
<feature type="transmembrane region" description="Helical" evidence="11">
    <location>
        <begin position="348"/>
        <end position="367"/>
    </location>
</feature>
<comment type="caution">
    <text evidence="12">The sequence shown here is derived from an EMBL/GenBank/DDBJ whole genome shotgun (WGS) entry which is preliminary data.</text>
</comment>
<dbReference type="PANTHER" id="PTHR32196:SF32">
    <property type="entry name" value="XYLOSE TRANSPORT SYSTEM PERMEASE PROTEIN XYLH"/>
    <property type="match status" value="1"/>
</dbReference>
<organism evidence="12 13">
    <name type="scientific">Nocardioides marmoriginsengisoli</name>
    <dbReference type="NCBI Taxonomy" id="661483"/>
    <lineage>
        <taxon>Bacteria</taxon>
        <taxon>Bacillati</taxon>
        <taxon>Actinomycetota</taxon>
        <taxon>Actinomycetes</taxon>
        <taxon>Propionibacteriales</taxon>
        <taxon>Nocardioidaceae</taxon>
        <taxon>Nocardioides</taxon>
    </lineage>
</organism>
<comment type="function">
    <text evidence="9">Part of the binding-protein-dependent transport system for D-xylose. Probably responsible for the translocation of the substrate across the membrane.</text>
</comment>
<feature type="transmembrane region" description="Helical" evidence="11">
    <location>
        <begin position="60"/>
        <end position="83"/>
    </location>
</feature>
<dbReference type="OrthoDB" id="3468954at2"/>
<dbReference type="CDD" id="cd06579">
    <property type="entry name" value="TM_PBP1_transp_AraH_like"/>
    <property type="match status" value="1"/>
</dbReference>
<feature type="transmembrane region" description="Helical" evidence="11">
    <location>
        <begin position="243"/>
        <end position="261"/>
    </location>
</feature>
<keyword evidence="4" id="KW-0997">Cell inner membrane</keyword>
<feature type="transmembrane region" description="Helical" evidence="11">
    <location>
        <begin position="112"/>
        <end position="134"/>
    </location>
</feature>
<feature type="transmembrane region" description="Helical" evidence="11">
    <location>
        <begin position="31"/>
        <end position="48"/>
    </location>
</feature>
<evidence type="ECO:0000256" key="11">
    <source>
        <dbReference type="SAM" id="Phobius"/>
    </source>
</evidence>
<reference evidence="12 13" key="1">
    <citation type="submission" date="2018-11" db="EMBL/GenBank/DDBJ databases">
        <authorList>
            <person name="Li F."/>
        </authorList>
    </citation>
    <scope>NUCLEOTIDE SEQUENCE [LARGE SCALE GENOMIC DNA]</scope>
    <source>
        <strain evidence="12 13">Gsoil 097</strain>
    </source>
</reference>
<evidence type="ECO:0000313" key="12">
    <source>
        <dbReference type="EMBL" id="RNL62048.1"/>
    </source>
</evidence>
<feature type="transmembrane region" description="Helical" evidence="11">
    <location>
        <begin position="322"/>
        <end position="341"/>
    </location>
</feature>
<protein>
    <recommendedName>
        <fullName evidence="10">Xylose transport system permease protein XylH</fullName>
    </recommendedName>
</protein>
<comment type="subcellular location">
    <subcellularLocation>
        <location evidence="1">Cell membrane</location>
        <topology evidence="1">Multi-pass membrane protein</topology>
    </subcellularLocation>
</comment>
<evidence type="ECO:0000256" key="9">
    <source>
        <dbReference type="ARBA" id="ARBA00035611"/>
    </source>
</evidence>
<evidence type="ECO:0000256" key="6">
    <source>
        <dbReference type="ARBA" id="ARBA00022692"/>
    </source>
</evidence>
<evidence type="ECO:0000256" key="10">
    <source>
        <dbReference type="ARBA" id="ARBA00035686"/>
    </source>
</evidence>